<evidence type="ECO:0000256" key="5">
    <source>
        <dbReference type="ARBA" id="ARBA00012588"/>
    </source>
</evidence>
<dbReference type="PANTHER" id="PTHR45825:SF11">
    <property type="entry name" value="ALPHA AMYLASE DOMAIN-CONTAINING PROTEIN"/>
    <property type="match status" value="1"/>
</dbReference>
<dbReference type="PANTHER" id="PTHR45825">
    <property type="entry name" value="GRANULE-BOUND STARCH SYNTHASE 1, CHLOROPLASTIC/AMYLOPLASTIC"/>
    <property type="match status" value="1"/>
</dbReference>
<evidence type="ECO:0000313" key="15">
    <source>
        <dbReference type="Proteomes" id="UP000000639"/>
    </source>
</evidence>
<evidence type="ECO:0000256" key="4">
    <source>
        <dbReference type="ARBA" id="ARBA00010281"/>
    </source>
</evidence>
<dbReference type="AlphaFoldDB" id="A1SX72"/>
<dbReference type="HOGENOM" id="CLU_009583_18_4_6"/>
<evidence type="ECO:0000256" key="7">
    <source>
        <dbReference type="ARBA" id="ARBA00022676"/>
    </source>
</evidence>
<keyword evidence="15" id="KW-1185">Reference proteome</keyword>
<comment type="pathway">
    <text evidence="3 11">Glycan biosynthesis; glycogen biosynthesis.</text>
</comment>
<evidence type="ECO:0000256" key="2">
    <source>
        <dbReference type="ARBA" id="ARBA00002764"/>
    </source>
</evidence>
<dbReference type="GO" id="GO:0005829">
    <property type="term" value="C:cytosol"/>
    <property type="evidence" value="ECO:0007669"/>
    <property type="project" value="TreeGrafter"/>
</dbReference>
<proteinExistence type="inferred from homology"/>
<dbReference type="NCBIfam" id="TIGR02095">
    <property type="entry name" value="glgA"/>
    <property type="match status" value="1"/>
</dbReference>
<evidence type="ECO:0000259" key="13">
    <source>
        <dbReference type="Pfam" id="PF08323"/>
    </source>
</evidence>
<evidence type="ECO:0000256" key="1">
    <source>
        <dbReference type="ARBA" id="ARBA00001478"/>
    </source>
</evidence>
<dbReference type="GO" id="GO:0005978">
    <property type="term" value="P:glycogen biosynthetic process"/>
    <property type="evidence" value="ECO:0007669"/>
    <property type="project" value="UniProtKB-UniRule"/>
</dbReference>
<comment type="function">
    <text evidence="2 11">Synthesizes alpha-1,4-glucan chains using ADP-glucose.</text>
</comment>
<dbReference type="SUPFAM" id="SSF53756">
    <property type="entry name" value="UDP-Glycosyltransferase/glycogen phosphorylase"/>
    <property type="match status" value="1"/>
</dbReference>
<dbReference type="Proteomes" id="UP000000639">
    <property type="component" value="Chromosome"/>
</dbReference>
<dbReference type="CDD" id="cd03791">
    <property type="entry name" value="GT5_Glycogen_synthase_DULL1-like"/>
    <property type="match status" value="1"/>
</dbReference>
<sequence>MNIVWATSEAAPYAKTGGLADVSYSLPYALAENGHNVSVFMPYYPQVMAEKCADTECVYELLGVPFGEGNEEWARIRRHKVSENLSFYFIEFDRFFDRPKLYDWDGNEYSDNAERFIFLSRAIMQAVLALDIKVDVLHSNDWHTSLCNVYVKSALYNGFDNFKQTKSIITIHNIGYQGVFSKSNLYWTGLGWEYFNVHCFEFYDKLNFLKAGVLTADMATTVSPTYAEEILSPEYGFGLENPLQHRAAQGKLRGILNGIDVLEWDPATDNLLPHHFSHNDLSGKALCKVALQKEFGMEVRADVPIYGVVSRLAEQKGLDVFIACLDKMLEEDDAQFVIVGSGEKWQEVALADYAKAYPDRFGCHIGYSNKLAHLVEAGADFFVMPSRYEPCGLNQMYSMKYGTVPIVRSTGGLEDTVSNYSIDNIDSATGFKFYDLYPDALRETMRWAASIYRNDFLAFETVMKNGMTSDFSWHHTAVEYEDLYQHANTKFGS</sequence>
<evidence type="ECO:0000256" key="10">
    <source>
        <dbReference type="ARBA" id="ARBA00031722"/>
    </source>
</evidence>
<comment type="similarity">
    <text evidence="4 11">Belongs to the glycosyltransferase 1 family. Bacterial/plant glycogen synthase subfamily.</text>
</comment>
<organism evidence="14 15">
    <name type="scientific">Psychromonas ingrahamii (strain DSM 17664 / CCUG 51855 / 37)</name>
    <dbReference type="NCBI Taxonomy" id="357804"/>
    <lineage>
        <taxon>Bacteria</taxon>
        <taxon>Pseudomonadati</taxon>
        <taxon>Pseudomonadota</taxon>
        <taxon>Gammaproteobacteria</taxon>
        <taxon>Alteromonadales</taxon>
        <taxon>Psychromonadaceae</taxon>
        <taxon>Psychromonas</taxon>
    </lineage>
</organism>
<name>A1SX72_PSYIN</name>
<evidence type="ECO:0000256" key="3">
    <source>
        <dbReference type="ARBA" id="ARBA00004964"/>
    </source>
</evidence>
<feature type="domain" description="Starch synthase catalytic" evidence="13">
    <location>
        <begin position="2"/>
        <end position="244"/>
    </location>
</feature>
<dbReference type="EC" id="2.4.1.21" evidence="5 11"/>
<gene>
    <name evidence="11" type="primary">glgA</name>
    <name evidence="14" type="ordered locus">Ping_2348</name>
</gene>
<feature type="binding site" evidence="11">
    <location>
        <position position="15"/>
    </location>
    <ligand>
        <name>ADP-alpha-D-glucose</name>
        <dbReference type="ChEBI" id="CHEBI:57498"/>
    </ligand>
</feature>
<keyword evidence="8 11" id="KW-0808">Transferase</keyword>
<dbReference type="InterPro" id="IPR001296">
    <property type="entry name" value="Glyco_trans_1"/>
</dbReference>
<evidence type="ECO:0000313" key="14">
    <source>
        <dbReference type="EMBL" id="ABM04087.1"/>
    </source>
</evidence>
<dbReference type="EMBL" id="CP000510">
    <property type="protein sequence ID" value="ABM04087.1"/>
    <property type="molecule type" value="Genomic_DNA"/>
</dbReference>
<feature type="domain" description="Glycosyl transferase family 1" evidence="12">
    <location>
        <begin position="301"/>
        <end position="446"/>
    </location>
</feature>
<dbReference type="KEGG" id="pin:Ping_2348"/>
<evidence type="ECO:0000259" key="12">
    <source>
        <dbReference type="Pfam" id="PF00534"/>
    </source>
</evidence>
<dbReference type="CAZy" id="GT5">
    <property type="family name" value="Glycosyltransferase Family 5"/>
</dbReference>
<dbReference type="Pfam" id="PF00534">
    <property type="entry name" value="Glycos_transf_1"/>
    <property type="match status" value="1"/>
</dbReference>
<dbReference type="Gene3D" id="3.40.50.2000">
    <property type="entry name" value="Glycogen Phosphorylase B"/>
    <property type="match status" value="2"/>
</dbReference>
<dbReference type="HAMAP" id="MF_00484">
    <property type="entry name" value="Glycogen_synth"/>
    <property type="match status" value="1"/>
</dbReference>
<keyword evidence="9 11" id="KW-0320">Glycogen biosynthesis</keyword>
<dbReference type="RefSeq" id="WP_011770647.1">
    <property type="nucleotide sequence ID" value="NC_008709.1"/>
</dbReference>
<protein>
    <recommendedName>
        <fullName evidence="6 11">Glycogen synthase</fullName>
        <ecNumber evidence="5 11">2.4.1.21</ecNumber>
    </recommendedName>
    <alternativeName>
        <fullName evidence="10 11">Starch [bacterial glycogen] synthase</fullName>
    </alternativeName>
</protein>
<dbReference type="GO" id="GO:0009011">
    <property type="term" value="F:alpha-1,4-glucan glucosyltransferase (ADP-glucose donor) activity"/>
    <property type="evidence" value="ECO:0007669"/>
    <property type="project" value="UniProtKB-UniRule"/>
</dbReference>
<dbReference type="InterPro" id="IPR011835">
    <property type="entry name" value="GS/SS"/>
</dbReference>
<comment type="catalytic activity">
    <reaction evidence="1 11">
        <text>[(1-&gt;4)-alpha-D-glucosyl](n) + ADP-alpha-D-glucose = [(1-&gt;4)-alpha-D-glucosyl](n+1) + ADP + H(+)</text>
        <dbReference type="Rhea" id="RHEA:18189"/>
        <dbReference type="Rhea" id="RHEA-COMP:9584"/>
        <dbReference type="Rhea" id="RHEA-COMP:9587"/>
        <dbReference type="ChEBI" id="CHEBI:15378"/>
        <dbReference type="ChEBI" id="CHEBI:15444"/>
        <dbReference type="ChEBI" id="CHEBI:57498"/>
        <dbReference type="ChEBI" id="CHEBI:456216"/>
        <dbReference type="EC" id="2.4.1.21"/>
    </reaction>
</comment>
<dbReference type="Pfam" id="PF08323">
    <property type="entry name" value="Glyco_transf_5"/>
    <property type="match status" value="1"/>
</dbReference>
<evidence type="ECO:0000256" key="11">
    <source>
        <dbReference type="HAMAP-Rule" id="MF_00484"/>
    </source>
</evidence>
<evidence type="ECO:0000256" key="8">
    <source>
        <dbReference type="ARBA" id="ARBA00022679"/>
    </source>
</evidence>
<accession>A1SX72</accession>
<evidence type="ECO:0000256" key="6">
    <source>
        <dbReference type="ARBA" id="ARBA00019935"/>
    </source>
</evidence>
<dbReference type="InterPro" id="IPR013534">
    <property type="entry name" value="Starch_synth_cat_dom"/>
</dbReference>
<dbReference type="NCBIfam" id="NF001899">
    <property type="entry name" value="PRK00654.1-2"/>
    <property type="match status" value="1"/>
</dbReference>
<dbReference type="eggNOG" id="COG0297">
    <property type="taxonomic scope" value="Bacteria"/>
</dbReference>
<evidence type="ECO:0000256" key="9">
    <source>
        <dbReference type="ARBA" id="ARBA00023056"/>
    </source>
</evidence>
<keyword evidence="7 11" id="KW-0328">Glycosyltransferase</keyword>
<dbReference type="GO" id="GO:0004373">
    <property type="term" value="F:alpha-1,4-glucan glucosyltransferase (UDP-glucose donor) activity"/>
    <property type="evidence" value="ECO:0007669"/>
    <property type="project" value="InterPro"/>
</dbReference>
<dbReference type="UniPathway" id="UPA00164"/>
<dbReference type="STRING" id="357804.Ping_2348"/>
<dbReference type="OrthoDB" id="9808590at2"/>
<reference evidence="14 15" key="1">
    <citation type="submission" date="2007-01" db="EMBL/GenBank/DDBJ databases">
        <title>Complete sequence of Psychromonas ingrahamii 37.</title>
        <authorList>
            <consortium name="US DOE Joint Genome Institute"/>
            <person name="Copeland A."/>
            <person name="Lucas S."/>
            <person name="Lapidus A."/>
            <person name="Barry K."/>
            <person name="Detter J.C."/>
            <person name="Glavina del Rio T."/>
            <person name="Hammon N."/>
            <person name="Israni S."/>
            <person name="Dalin E."/>
            <person name="Tice H."/>
            <person name="Pitluck S."/>
            <person name="Thompson L.S."/>
            <person name="Brettin T."/>
            <person name="Bruce D."/>
            <person name="Han C."/>
            <person name="Tapia R."/>
            <person name="Schmutz J."/>
            <person name="Larimer F."/>
            <person name="Land M."/>
            <person name="Hauser L."/>
            <person name="Kyrpides N."/>
            <person name="Ivanova N."/>
            <person name="Staley J."/>
            <person name="Richardson P."/>
        </authorList>
    </citation>
    <scope>NUCLEOTIDE SEQUENCE [LARGE SCALE GENOMIC DNA]</scope>
    <source>
        <strain evidence="14 15">37</strain>
    </source>
</reference>